<name>A0A5C6ET28_9BACT</name>
<proteinExistence type="predicted"/>
<evidence type="ECO:0000259" key="4">
    <source>
        <dbReference type="Pfam" id="PF09976"/>
    </source>
</evidence>
<dbReference type="InterPro" id="IPR011990">
    <property type="entry name" value="TPR-like_helical_dom_sf"/>
</dbReference>
<dbReference type="InterPro" id="IPR018704">
    <property type="entry name" value="SecYEG/CpoB_TPR"/>
</dbReference>
<dbReference type="InterPro" id="IPR019734">
    <property type="entry name" value="TPR_rpt"/>
</dbReference>
<feature type="repeat" description="TPR" evidence="3">
    <location>
        <begin position="261"/>
        <end position="294"/>
    </location>
</feature>
<protein>
    <submittedName>
        <fullName evidence="5">Tol-pal system protein YbgF</fullName>
    </submittedName>
</protein>
<keyword evidence="2 3" id="KW-0802">TPR repeat</keyword>
<dbReference type="EMBL" id="SJPW01000005">
    <property type="protein sequence ID" value="TWU50766.1"/>
    <property type="molecule type" value="Genomic_DNA"/>
</dbReference>
<dbReference type="PANTHER" id="PTHR44858:SF1">
    <property type="entry name" value="UDP-N-ACETYLGLUCOSAMINE--PEPTIDE N-ACETYLGLUCOSAMINYLTRANSFERASE SPINDLY-RELATED"/>
    <property type="match status" value="1"/>
</dbReference>
<dbReference type="InterPro" id="IPR050498">
    <property type="entry name" value="Ycf3"/>
</dbReference>
<reference evidence="5 6" key="1">
    <citation type="submission" date="2019-02" db="EMBL/GenBank/DDBJ databases">
        <title>Deep-cultivation of Planctomycetes and their phenomic and genomic characterization uncovers novel biology.</title>
        <authorList>
            <person name="Wiegand S."/>
            <person name="Jogler M."/>
            <person name="Boedeker C."/>
            <person name="Pinto D."/>
            <person name="Vollmers J."/>
            <person name="Rivas-Marin E."/>
            <person name="Kohn T."/>
            <person name="Peeters S.H."/>
            <person name="Heuer A."/>
            <person name="Rast P."/>
            <person name="Oberbeckmann S."/>
            <person name="Bunk B."/>
            <person name="Jeske O."/>
            <person name="Meyerdierks A."/>
            <person name="Storesund J.E."/>
            <person name="Kallscheuer N."/>
            <person name="Luecker S."/>
            <person name="Lage O.M."/>
            <person name="Pohl T."/>
            <person name="Merkel B.J."/>
            <person name="Hornburger P."/>
            <person name="Mueller R.-W."/>
            <person name="Bruemmer F."/>
            <person name="Labrenz M."/>
            <person name="Spormann A.M."/>
            <person name="Op Den Camp H."/>
            <person name="Overmann J."/>
            <person name="Amann R."/>
            <person name="Jetten M.S.M."/>
            <person name="Mascher T."/>
            <person name="Medema M.H."/>
            <person name="Devos D.P."/>
            <person name="Kaster A.-K."/>
            <person name="Ovreas L."/>
            <person name="Rohde M."/>
            <person name="Galperin M.Y."/>
            <person name="Jogler C."/>
        </authorList>
    </citation>
    <scope>NUCLEOTIDE SEQUENCE [LARGE SCALE GENOMIC DNA]</scope>
    <source>
        <strain evidence="5 6">Poly51</strain>
    </source>
</reference>
<dbReference type="SUPFAM" id="SSF48452">
    <property type="entry name" value="TPR-like"/>
    <property type="match status" value="5"/>
</dbReference>
<dbReference type="PANTHER" id="PTHR44858">
    <property type="entry name" value="TETRATRICOPEPTIDE REPEAT PROTEIN 6"/>
    <property type="match status" value="1"/>
</dbReference>
<sequence>MIWTSDVSPRPSFLSVVGQHPSVIGQRLIAALIWISIVLAGFTAAAQDKQKKSDGGIDEKAEAAMAAYADAANFQTGGAIDLAIQGWQAYLKQHPDHEMASRAAHYLGVCYMQAEKPNYPAASDAFARALKDKKYDLREESLANRGWCLYASAGERDKRDAKKLKESINVYETLRKEFPKSRFLDRAIFYCGEAAYGLGDAAKAIAYYNELMAMPDAKESPLRCDALYARGVAQEDLDQFEEAMASFQQLLSSCEKNDLVTDVHLRLGDLAILRGEHNKAVASFDRAVESTESSEDKSYAIFRQAFALVQAERPAEAASKYELLLSDYPDTEYAAAATLASAQSIYRSGDIDEAGKRFAKVLDQNNAVAATEATHWLSRIAIDRGKPEIAAEVARAQIKKGLEGEFAMDVRLDLAESLSMNPKTVAESLSLFEQAYRELPGDKLAPRALYNAAFSALQVNDPAKALALAGEFISKFPSDTLLPDVKFVAAEGQLLTGKTDEAAQTYRELIASTKPDNVQRPVWVLRAATTANASGKFDEAIKMLGAEIDSLPQTSQKAEAAMLIGQAHMMAKRPGKAAEAFATAAKADPRGPRAEEATLMVGQAKLADGDSGSAIATWAKMIQSSPNTRMADQARYKLAQAASSEEEFDRAVGWFDEILASDRDPGLLPYALYGKAFALLQSGDHTSALASVETLIDKYKSHPLRGDAMLTRGITLRNLKRYDDARTDLETFLAIPPRGTNLGHALYELALIDQAEKEPAKAAEKLNRLVAEVPGYPSMDKVLYELGWSLQEAGDDDAAVKHFTDLVTKYPDTSLVADASFFIGQQNYSTGNWDEASKRFEIAAKKSASPELGEKSLYRLGWSRFKSADYDRSEKAFAEQAKQYPEGRLSFDALMMVGESRFKQADYANALAGYEVARQRIVANDDTSKKIRDGAERQVRELTLLHGGQSAAQLKQWDVAIQWYDEMRKRFPSSDYLPQVFYETGFAYQQKQENDQSLKFFGEVADNYRNELAARARFMMGEIYFGDRKFDKAIPEFQRVMFGFGADKAPEGIKNWQAKSGFEAGRCSELLAQMTKTAAAKEKAAQIAAGFYNYVAEKHPDHELAAKSRERLEAQPK</sequence>
<organism evidence="5 6">
    <name type="scientific">Rubripirellula tenax</name>
    <dbReference type="NCBI Taxonomy" id="2528015"/>
    <lineage>
        <taxon>Bacteria</taxon>
        <taxon>Pseudomonadati</taxon>
        <taxon>Planctomycetota</taxon>
        <taxon>Planctomycetia</taxon>
        <taxon>Pirellulales</taxon>
        <taxon>Pirellulaceae</taxon>
        <taxon>Rubripirellula</taxon>
    </lineage>
</organism>
<evidence type="ECO:0000313" key="6">
    <source>
        <dbReference type="Proteomes" id="UP000318288"/>
    </source>
</evidence>
<dbReference type="Pfam" id="PF09976">
    <property type="entry name" value="TPR_21"/>
    <property type="match status" value="2"/>
</dbReference>
<feature type="domain" description="Ancillary SecYEG translocon subunit/Cell division coordinator CpoB TPR" evidence="4">
    <location>
        <begin position="448"/>
        <end position="588"/>
    </location>
</feature>
<evidence type="ECO:0000256" key="3">
    <source>
        <dbReference type="PROSITE-ProRule" id="PRU00339"/>
    </source>
</evidence>
<keyword evidence="1" id="KW-0677">Repeat</keyword>
<evidence type="ECO:0000313" key="5">
    <source>
        <dbReference type="EMBL" id="TWU50766.1"/>
    </source>
</evidence>
<dbReference type="SMART" id="SM00028">
    <property type="entry name" value="TPR"/>
    <property type="match status" value="14"/>
</dbReference>
<dbReference type="PROSITE" id="PS50005">
    <property type="entry name" value="TPR"/>
    <property type="match status" value="1"/>
</dbReference>
<accession>A0A5C6ET28</accession>
<evidence type="ECO:0000256" key="1">
    <source>
        <dbReference type="ARBA" id="ARBA00022737"/>
    </source>
</evidence>
<dbReference type="Proteomes" id="UP000318288">
    <property type="component" value="Unassembled WGS sequence"/>
</dbReference>
<dbReference type="Pfam" id="PF13432">
    <property type="entry name" value="TPR_16"/>
    <property type="match status" value="3"/>
</dbReference>
<feature type="domain" description="Ancillary SecYEG translocon subunit/Cell division coordinator CpoB TPR" evidence="4">
    <location>
        <begin position="296"/>
        <end position="407"/>
    </location>
</feature>
<dbReference type="Pfam" id="PF13174">
    <property type="entry name" value="TPR_6"/>
    <property type="match status" value="2"/>
</dbReference>
<gene>
    <name evidence="5" type="ORF">Poly51_40590</name>
</gene>
<dbReference type="Gene3D" id="1.25.40.10">
    <property type="entry name" value="Tetratricopeptide repeat domain"/>
    <property type="match status" value="9"/>
</dbReference>
<dbReference type="AlphaFoldDB" id="A0A5C6ET28"/>
<evidence type="ECO:0000256" key="2">
    <source>
        <dbReference type="ARBA" id="ARBA00022803"/>
    </source>
</evidence>
<comment type="caution">
    <text evidence="5">The sequence shown here is derived from an EMBL/GenBank/DDBJ whole genome shotgun (WGS) entry which is preliminary data.</text>
</comment>
<keyword evidence="6" id="KW-1185">Reference proteome</keyword>